<dbReference type="SUPFAM" id="SSF51735">
    <property type="entry name" value="NAD(P)-binding Rossmann-fold domains"/>
    <property type="match status" value="1"/>
</dbReference>
<dbReference type="PANTHER" id="PTHR43401:SF5">
    <property type="entry name" value="ALCOHOL DEHYDROGENASE-RELATED"/>
    <property type="match status" value="1"/>
</dbReference>
<dbReference type="InterPro" id="IPR050129">
    <property type="entry name" value="Zn_alcohol_dh"/>
</dbReference>
<dbReference type="InterPro" id="IPR013149">
    <property type="entry name" value="ADH-like_C"/>
</dbReference>
<dbReference type="InterPro" id="IPR002328">
    <property type="entry name" value="ADH_Zn_CS"/>
</dbReference>
<feature type="domain" description="Enoyl reductase (ER)" evidence="6">
    <location>
        <begin position="7"/>
        <end position="327"/>
    </location>
</feature>
<comment type="similarity">
    <text evidence="5">Belongs to the zinc-containing alcohol dehydrogenase family.</text>
</comment>
<comment type="cofactor">
    <cofactor evidence="1 5">
        <name>Zn(2+)</name>
        <dbReference type="ChEBI" id="CHEBI:29105"/>
    </cofactor>
</comment>
<dbReference type="AlphaFoldDB" id="A0A4R5K871"/>
<accession>A0A4R5K871</accession>
<evidence type="ECO:0000256" key="5">
    <source>
        <dbReference type="RuleBase" id="RU361277"/>
    </source>
</evidence>
<dbReference type="Pfam" id="PF00107">
    <property type="entry name" value="ADH_zinc_N"/>
    <property type="match status" value="1"/>
</dbReference>
<evidence type="ECO:0000259" key="6">
    <source>
        <dbReference type="SMART" id="SM00829"/>
    </source>
</evidence>
<evidence type="ECO:0000256" key="2">
    <source>
        <dbReference type="ARBA" id="ARBA00022723"/>
    </source>
</evidence>
<dbReference type="GO" id="GO:0008270">
    <property type="term" value="F:zinc ion binding"/>
    <property type="evidence" value="ECO:0007669"/>
    <property type="project" value="InterPro"/>
</dbReference>
<dbReference type="Pfam" id="PF08240">
    <property type="entry name" value="ADH_N"/>
    <property type="match status" value="1"/>
</dbReference>
<evidence type="ECO:0000256" key="4">
    <source>
        <dbReference type="ARBA" id="ARBA00023002"/>
    </source>
</evidence>
<keyword evidence="3 5" id="KW-0862">Zinc</keyword>
<evidence type="ECO:0000256" key="1">
    <source>
        <dbReference type="ARBA" id="ARBA00001947"/>
    </source>
</evidence>
<dbReference type="SUPFAM" id="SSF50129">
    <property type="entry name" value="GroES-like"/>
    <property type="match status" value="1"/>
</dbReference>
<evidence type="ECO:0000256" key="3">
    <source>
        <dbReference type="ARBA" id="ARBA00022833"/>
    </source>
</evidence>
<dbReference type="PANTHER" id="PTHR43401">
    <property type="entry name" value="L-THREONINE 3-DEHYDROGENASE"/>
    <property type="match status" value="1"/>
</dbReference>
<proteinExistence type="inferred from homology"/>
<dbReference type="Gene3D" id="3.40.50.720">
    <property type="entry name" value="NAD(P)-binding Rossmann-like Domain"/>
    <property type="match status" value="1"/>
</dbReference>
<evidence type="ECO:0000313" key="8">
    <source>
        <dbReference type="Proteomes" id="UP000295511"/>
    </source>
</evidence>
<dbReference type="EMBL" id="SMRU01000038">
    <property type="protein sequence ID" value="TDF89769.1"/>
    <property type="molecule type" value="Genomic_DNA"/>
</dbReference>
<gene>
    <name evidence="7" type="ORF">E1809_22755</name>
</gene>
<dbReference type="CDD" id="cd08234">
    <property type="entry name" value="threonine_DH_like"/>
    <property type="match status" value="1"/>
</dbReference>
<dbReference type="InterPro" id="IPR013154">
    <property type="entry name" value="ADH-like_N"/>
</dbReference>
<dbReference type="Gene3D" id="3.90.180.10">
    <property type="entry name" value="Medium-chain alcohol dehydrogenases, catalytic domain"/>
    <property type="match status" value="1"/>
</dbReference>
<comment type="caution">
    <text evidence="7">The sequence shown here is derived from an EMBL/GenBank/DDBJ whole genome shotgun (WGS) entry which is preliminary data.</text>
</comment>
<sequence length="338" mass="35623">MKAALISAPGRIELETVPDPIPGPREVVVQIAAAGICGTDLHILAGGFAPSLPVIPGHEFAGTVVATGKDIKHIPIGTRVAADPNMPCHECSYCRIGRSNLCEQWAAIGIHAPGAMAEYTTVPAANCVVLPDHVRLEDAALIEPLSCAVRGYDVLRARLASHVLIYGAGTMGLMMLQLAKATGAASVDVVDLNEDRRCTAVILGCTNAAASADEFSRHGWDIVIDATGNAKAIQDGLGRVAKGGTFLQFGVADKDAHVTIDPHRIYHEEITITGSMAVLHSFDRAAELFATGVLPAEILISHRLPLTRVAEAFDQFKAGSGRKIQVLPTPTQKAVNQT</sequence>
<dbReference type="Proteomes" id="UP000295511">
    <property type="component" value="Unassembled WGS sequence"/>
</dbReference>
<dbReference type="RefSeq" id="WP_133206534.1">
    <property type="nucleotide sequence ID" value="NZ_SMRU01000038.1"/>
</dbReference>
<dbReference type="InterPro" id="IPR020843">
    <property type="entry name" value="ER"/>
</dbReference>
<evidence type="ECO:0000313" key="7">
    <source>
        <dbReference type="EMBL" id="TDF89769.1"/>
    </source>
</evidence>
<keyword evidence="2 5" id="KW-0479">Metal-binding</keyword>
<protein>
    <submittedName>
        <fullName evidence="7">Alcohol dehydrogenase</fullName>
    </submittedName>
</protein>
<dbReference type="OrthoDB" id="9797931at2"/>
<dbReference type="PROSITE" id="PS00059">
    <property type="entry name" value="ADH_ZINC"/>
    <property type="match status" value="1"/>
</dbReference>
<dbReference type="InterPro" id="IPR011032">
    <property type="entry name" value="GroES-like_sf"/>
</dbReference>
<keyword evidence="8" id="KW-1185">Reference proteome</keyword>
<name>A0A4R5K871_9MICC</name>
<keyword evidence="4" id="KW-0560">Oxidoreductase</keyword>
<dbReference type="InterPro" id="IPR036291">
    <property type="entry name" value="NAD(P)-bd_dom_sf"/>
</dbReference>
<dbReference type="GO" id="GO:0016491">
    <property type="term" value="F:oxidoreductase activity"/>
    <property type="evidence" value="ECO:0007669"/>
    <property type="project" value="UniProtKB-KW"/>
</dbReference>
<reference evidence="7 8" key="1">
    <citation type="submission" date="2019-03" db="EMBL/GenBank/DDBJ databases">
        <title>Whole genome sequence of Arthrobacter sp JH1-1.</title>
        <authorList>
            <person name="Trinh H.N."/>
        </authorList>
    </citation>
    <scope>NUCLEOTIDE SEQUENCE [LARGE SCALE GENOMIC DNA]</scope>
    <source>
        <strain evidence="7 8">JH1-1</strain>
    </source>
</reference>
<organism evidence="7 8">
    <name type="scientific">Arthrobacter terricola</name>
    <dbReference type="NCBI Taxonomy" id="2547396"/>
    <lineage>
        <taxon>Bacteria</taxon>
        <taxon>Bacillati</taxon>
        <taxon>Actinomycetota</taxon>
        <taxon>Actinomycetes</taxon>
        <taxon>Micrococcales</taxon>
        <taxon>Micrococcaceae</taxon>
        <taxon>Arthrobacter</taxon>
    </lineage>
</organism>
<dbReference type="SMART" id="SM00829">
    <property type="entry name" value="PKS_ER"/>
    <property type="match status" value="1"/>
</dbReference>